<organism evidence="2 3">
    <name type="scientific">Actinopolyspora mzabensis</name>
    <dbReference type="NCBI Taxonomy" id="995066"/>
    <lineage>
        <taxon>Bacteria</taxon>
        <taxon>Bacillati</taxon>
        <taxon>Actinomycetota</taxon>
        <taxon>Actinomycetes</taxon>
        <taxon>Actinopolysporales</taxon>
        <taxon>Actinopolysporaceae</taxon>
        <taxon>Actinopolyspora</taxon>
    </lineage>
</organism>
<dbReference type="EMBL" id="FNFM01000016">
    <property type="protein sequence ID" value="SDK90299.1"/>
    <property type="molecule type" value="Genomic_DNA"/>
</dbReference>
<dbReference type="PANTHER" id="PTHR33627">
    <property type="entry name" value="TRANSPOSASE"/>
    <property type="match status" value="1"/>
</dbReference>
<evidence type="ECO:0000259" key="1">
    <source>
        <dbReference type="Pfam" id="PF13546"/>
    </source>
</evidence>
<dbReference type="OrthoDB" id="3657225at2"/>
<evidence type="ECO:0000313" key="2">
    <source>
        <dbReference type="EMBL" id="SDK90299.1"/>
    </source>
</evidence>
<dbReference type="RefSeq" id="WP_092632715.1">
    <property type="nucleotide sequence ID" value="NZ_FNFM01000016.1"/>
</dbReference>
<accession>A0A1G9FPK2</accession>
<dbReference type="Proteomes" id="UP000199213">
    <property type="component" value="Unassembled WGS sequence"/>
</dbReference>
<dbReference type="Pfam" id="PF13546">
    <property type="entry name" value="DDE_5"/>
    <property type="match status" value="1"/>
</dbReference>
<sequence length="381" mass="42395">MTVPISPTSVEDEVVEELCSAAFAALRRRDQRRRGEQYVRGLLSSTGRRSIRNIATSVGGTAAAQNLHHFVHSSTWDWNAVRELLLSHLRERITPAAWVVSPLSIPKNGDHSVGVLSCANKQQAFGLWLTDESSAFPVDWRLYLTTEWLADRNRRSRAAIPSEAGAETLGQSVANVAFEAVRRWGPLDAPVVFDNDSVDLDLFGTGLAAAPFPFLMRVRADNRFVVTDPTLPGYGSVPTTARRLLEAVRGLRGDVEWTDPVTRRRRTSAAVTVPVEPIPRRPDNGPDSGKRRMLRLVGEWSDPRNPPERMWLTNARTSSVDALLRSGKLPRRVARDSEEIGGTVGIRDFEGRTYPGWHRHITLASLAHTARVLSRDRTADY</sequence>
<keyword evidence="3" id="KW-1185">Reference proteome</keyword>
<dbReference type="PANTHER" id="PTHR33627:SF1">
    <property type="entry name" value="TRANSPOSASE"/>
    <property type="match status" value="1"/>
</dbReference>
<proteinExistence type="predicted"/>
<dbReference type="AlphaFoldDB" id="A0A1G9FPK2"/>
<gene>
    <name evidence="2" type="ORF">SAMN04487820_11673</name>
</gene>
<evidence type="ECO:0000313" key="3">
    <source>
        <dbReference type="Proteomes" id="UP000199213"/>
    </source>
</evidence>
<name>A0A1G9FPK2_ACTMZ</name>
<dbReference type="InterPro" id="IPR038721">
    <property type="entry name" value="IS701-like_DDE_dom"/>
</dbReference>
<reference evidence="3" key="1">
    <citation type="submission" date="2016-10" db="EMBL/GenBank/DDBJ databases">
        <authorList>
            <person name="Varghese N."/>
            <person name="Submissions S."/>
        </authorList>
    </citation>
    <scope>NUCLEOTIDE SEQUENCE [LARGE SCALE GENOMIC DNA]</scope>
    <source>
        <strain evidence="3">DSM 45460</strain>
    </source>
</reference>
<feature type="domain" description="Transposase IS701-like DDE" evidence="1">
    <location>
        <begin position="23"/>
        <end position="269"/>
    </location>
</feature>
<protein>
    <submittedName>
        <fullName evidence="2">SRSO17 transposase</fullName>
    </submittedName>
</protein>
<dbReference type="InterPro" id="IPR039365">
    <property type="entry name" value="IS701-like"/>
</dbReference>